<reference evidence="1" key="1">
    <citation type="submission" date="2018-06" db="EMBL/GenBank/DDBJ databases">
        <authorList>
            <person name="Zhirakovskaya E."/>
        </authorList>
    </citation>
    <scope>NUCLEOTIDE SEQUENCE</scope>
</reference>
<proteinExistence type="predicted"/>
<dbReference type="InterPro" id="IPR014508">
    <property type="entry name" value="UCP020555_TPR-like"/>
</dbReference>
<organism evidence="1">
    <name type="scientific">hydrothermal vent metagenome</name>
    <dbReference type="NCBI Taxonomy" id="652676"/>
    <lineage>
        <taxon>unclassified sequences</taxon>
        <taxon>metagenomes</taxon>
        <taxon>ecological metagenomes</taxon>
    </lineage>
</organism>
<evidence type="ECO:0008006" key="2">
    <source>
        <dbReference type="Google" id="ProtNLM"/>
    </source>
</evidence>
<dbReference type="EMBL" id="UOFN01000134">
    <property type="protein sequence ID" value="VAW80892.1"/>
    <property type="molecule type" value="Genomic_DNA"/>
</dbReference>
<dbReference type="PIRSF" id="PIRSF020555">
    <property type="entry name" value="UCP020555"/>
    <property type="match status" value="1"/>
</dbReference>
<protein>
    <recommendedName>
        <fullName evidence="2">Lipoprotein</fullName>
    </recommendedName>
</protein>
<gene>
    <name evidence="1" type="ORF">MNBD_GAMMA15-1268</name>
</gene>
<dbReference type="AlphaFoldDB" id="A0A3B0Z043"/>
<dbReference type="Pfam" id="PF16068">
    <property type="entry name" value="DUF4810"/>
    <property type="match status" value="1"/>
</dbReference>
<evidence type="ECO:0000313" key="1">
    <source>
        <dbReference type="EMBL" id="VAW80892.1"/>
    </source>
</evidence>
<sequence>MVTIGGALMNRLPRIALLAAVTSVLFLSGCATQKPPIYRWGEYEQLVYEMYAKPGKADPGTQVAKLSEDIARTQSEGKRVPPGVHAHLGYMYYIQGNESSAMSEFALERELFPESTVFVDGMLSRLQGGAQ</sequence>
<name>A0A3B0Z043_9ZZZZ</name>
<accession>A0A3B0Z043</accession>